<protein>
    <submittedName>
        <fullName evidence="2">Acetylxylan esterase</fullName>
    </submittedName>
</protein>
<evidence type="ECO:0000313" key="2">
    <source>
        <dbReference type="EMBL" id="MDT0277119.1"/>
    </source>
</evidence>
<dbReference type="PANTHER" id="PTHR40111:SF1">
    <property type="entry name" value="CEPHALOSPORIN-C DEACETYLASE"/>
    <property type="match status" value="1"/>
</dbReference>
<gene>
    <name evidence="2" type="ORF">RM425_14515</name>
</gene>
<proteinExistence type="predicted"/>
<name>A0ABU2KA98_9ACTN</name>
<dbReference type="InterPro" id="IPR029058">
    <property type="entry name" value="AB_hydrolase_fold"/>
</dbReference>
<dbReference type="Gene3D" id="3.40.50.1820">
    <property type="entry name" value="alpha/beta hydrolase"/>
    <property type="match status" value="1"/>
</dbReference>
<comment type="caution">
    <text evidence="2">The sequence shown here is derived from an EMBL/GenBank/DDBJ whole genome shotgun (WGS) entry which is preliminary data.</text>
</comment>
<dbReference type="InterPro" id="IPR039069">
    <property type="entry name" value="CE7"/>
</dbReference>
<sequence length="336" mass="35860">MPQTDLPLEELRRYDPQLAAPDDLWEFWTATLEEAAGRPLDVRCTPVDSGLVTVETHDVSFAGFGGSEVRGWLHLPAGALRGDGPLPGVVQYQGYNGGRGLAHEHVLWASAGFAQLVVDTRGQGSGWAVGDTGDPVGSPAAQPGFLTRGVLSPQDYYYRRVYTDAVRAVEVLRQLPDVDGDRIAVTGVSQGGGIALAVSALAAGVGAVMADVPFLCDFPRATRVAPGDPYGEVVRYLKAHRDRVDRVFETLSYFDAAVLGRGASAPALFSVALMDEICPPSTVFAAYQAYGGPKEISVYPFNDHEGGEGHHQRQQLAWLGTRLRAPHAPAVRGRGA</sequence>
<keyword evidence="3" id="KW-1185">Reference proteome</keyword>
<dbReference type="InterPro" id="IPR008391">
    <property type="entry name" value="AXE1_dom"/>
</dbReference>
<dbReference type="Pfam" id="PF05448">
    <property type="entry name" value="AXE1"/>
    <property type="match status" value="1"/>
</dbReference>
<reference evidence="3" key="1">
    <citation type="submission" date="2023-07" db="EMBL/GenBank/DDBJ databases">
        <title>30 novel species of actinomycetes from the DSMZ collection.</title>
        <authorList>
            <person name="Nouioui I."/>
        </authorList>
    </citation>
    <scope>NUCLEOTIDE SEQUENCE [LARGE SCALE GENOMIC DNA]</scope>
    <source>
        <strain evidence="3">DSM 46792</strain>
    </source>
</reference>
<evidence type="ECO:0000313" key="3">
    <source>
        <dbReference type="Proteomes" id="UP001183222"/>
    </source>
</evidence>
<feature type="domain" description="Acetyl xylan esterase" evidence="1">
    <location>
        <begin position="1"/>
        <end position="319"/>
    </location>
</feature>
<dbReference type="RefSeq" id="WP_311345930.1">
    <property type="nucleotide sequence ID" value="NZ_JAVREI010000010.1"/>
</dbReference>
<dbReference type="EMBL" id="JAVREI010000010">
    <property type="protein sequence ID" value="MDT0277119.1"/>
    <property type="molecule type" value="Genomic_DNA"/>
</dbReference>
<accession>A0ABU2KA98</accession>
<dbReference type="SUPFAM" id="SSF53474">
    <property type="entry name" value="alpha/beta-Hydrolases"/>
    <property type="match status" value="1"/>
</dbReference>
<dbReference type="Proteomes" id="UP001183222">
    <property type="component" value="Unassembled WGS sequence"/>
</dbReference>
<dbReference type="PANTHER" id="PTHR40111">
    <property type="entry name" value="CEPHALOSPORIN-C DEACETYLASE"/>
    <property type="match status" value="1"/>
</dbReference>
<organism evidence="2 3">
    <name type="scientific">Blastococcus goldschmidtiae</name>
    <dbReference type="NCBI Taxonomy" id="3075546"/>
    <lineage>
        <taxon>Bacteria</taxon>
        <taxon>Bacillati</taxon>
        <taxon>Actinomycetota</taxon>
        <taxon>Actinomycetes</taxon>
        <taxon>Geodermatophilales</taxon>
        <taxon>Geodermatophilaceae</taxon>
        <taxon>Blastococcus</taxon>
    </lineage>
</organism>
<evidence type="ECO:0000259" key="1">
    <source>
        <dbReference type="Pfam" id="PF05448"/>
    </source>
</evidence>